<accession>A0A7J6MZP0</accession>
<dbReference type="SUPFAM" id="SSF51395">
    <property type="entry name" value="FMN-linked oxidoreductases"/>
    <property type="match status" value="1"/>
</dbReference>
<dbReference type="AlphaFoldDB" id="A0A7J6MZP0"/>
<dbReference type="GO" id="GO:0017150">
    <property type="term" value="F:tRNA dihydrouridine synthase activity"/>
    <property type="evidence" value="ECO:0007669"/>
    <property type="project" value="TreeGrafter"/>
</dbReference>
<dbReference type="OrthoDB" id="272303at2759"/>
<reference evidence="3 4" key="1">
    <citation type="submission" date="2020-04" db="EMBL/GenBank/DDBJ databases">
        <title>Perkinsus chesapeaki whole genome sequence.</title>
        <authorList>
            <person name="Bogema D.R."/>
        </authorList>
    </citation>
    <scope>NUCLEOTIDE SEQUENCE [LARGE SCALE GENOMIC DNA]</scope>
    <source>
        <strain evidence="3">ATCC PRA-425</strain>
    </source>
</reference>
<dbReference type="InterPro" id="IPR035587">
    <property type="entry name" value="DUS-like_FMN-bd"/>
</dbReference>
<protein>
    <submittedName>
        <fullName evidence="3">tRNA-dihydrouridine(20) synthase [NAD(P)+]-like</fullName>
    </submittedName>
</protein>
<proteinExistence type="predicted"/>
<keyword evidence="4" id="KW-1185">Reference proteome</keyword>
<evidence type="ECO:0000256" key="1">
    <source>
        <dbReference type="SAM" id="MobiDB-lite"/>
    </source>
</evidence>
<evidence type="ECO:0000313" key="3">
    <source>
        <dbReference type="EMBL" id="KAF4677098.1"/>
    </source>
</evidence>
<evidence type="ECO:0000313" key="4">
    <source>
        <dbReference type="Proteomes" id="UP000591131"/>
    </source>
</evidence>
<dbReference type="GO" id="GO:0005737">
    <property type="term" value="C:cytoplasm"/>
    <property type="evidence" value="ECO:0007669"/>
    <property type="project" value="TreeGrafter"/>
</dbReference>
<feature type="region of interest" description="Disordered" evidence="1">
    <location>
        <begin position="403"/>
        <end position="438"/>
    </location>
</feature>
<feature type="domain" description="DUS-like FMN-binding" evidence="2">
    <location>
        <begin position="25"/>
        <end position="158"/>
    </location>
</feature>
<dbReference type="InterPro" id="IPR052582">
    <property type="entry name" value="tRNA-DUS-like"/>
</dbReference>
<dbReference type="EMBL" id="JAAPAO010000021">
    <property type="protein sequence ID" value="KAF4677098.1"/>
    <property type="molecule type" value="Genomic_DNA"/>
</dbReference>
<dbReference type="CDD" id="cd02801">
    <property type="entry name" value="DUS_like_FMN"/>
    <property type="match status" value="1"/>
</dbReference>
<dbReference type="Pfam" id="PF01207">
    <property type="entry name" value="Dus"/>
    <property type="match status" value="2"/>
</dbReference>
<sequence>MVPTADTTTTTSSGSPSDRYRNIEILAPMVRACTLPLRKLTANYGADLVYSEEIIDQKIYNSKRVWDPYFHTWDYISQRDNSLVFQTAEDEQPKLIFQMGTNSGPGAQKAAMTLMQDVAGFDVNMGCPKSFSIKGGMGSALLKKPEVATDILKTLRHANLTTDPVVRSASGQPQASLLGTVPDSMPVTCKVRLICDTQLPTEEELQTVIKRTSEFIKGCSEAGACAVALHTRTIPMRPRNAAIWPTFAQVQALCPDVVLVPNGDFFDRQAIEAFRLLMDQSGVAWSNSFMVARGGLYNPQMFDKTGASMSLPKQQVLQEYMSLATRYGCPHQNTKWVLAQLLTNDSMYNGQPVKIIQQTLSRCKSHEALCEALGITDFDKTAYHPKAHTVNFFKEIIAPMAAEPVKTNETSKRPLEANEKKVEDTKRLKAGDDAVEVA</sequence>
<dbReference type="PANTHER" id="PTHR45936">
    <property type="entry name" value="TRNA-DIHYDROURIDINE(20) SYNTHASE [NAD(P)+]-LIKE"/>
    <property type="match status" value="1"/>
</dbReference>
<dbReference type="Proteomes" id="UP000591131">
    <property type="component" value="Unassembled WGS sequence"/>
</dbReference>
<dbReference type="InterPro" id="IPR013785">
    <property type="entry name" value="Aldolase_TIM"/>
</dbReference>
<comment type="caution">
    <text evidence="3">The sequence shown here is derived from an EMBL/GenBank/DDBJ whole genome shotgun (WGS) entry which is preliminary data.</text>
</comment>
<evidence type="ECO:0000259" key="2">
    <source>
        <dbReference type="Pfam" id="PF01207"/>
    </source>
</evidence>
<dbReference type="Gene3D" id="3.20.20.70">
    <property type="entry name" value="Aldolase class I"/>
    <property type="match status" value="1"/>
</dbReference>
<feature type="domain" description="DUS-like FMN-binding" evidence="2">
    <location>
        <begin position="185"/>
        <end position="324"/>
    </location>
</feature>
<gene>
    <name evidence="3" type="primary">DUS2L</name>
    <name evidence="3" type="ORF">FOL47_003549</name>
</gene>
<dbReference type="PANTHER" id="PTHR45936:SF1">
    <property type="entry name" value="TRNA-DIHYDROURIDINE(20) SYNTHASE [NAD(P)+]-LIKE"/>
    <property type="match status" value="1"/>
</dbReference>
<feature type="compositionally biased region" description="Basic and acidic residues" evidence="1">
    <location>
        <begin position="409"/>
        <end position="432"/>
    </location>
</feature>
<organism evidence="3 4">
    <name type="scientific">Perkinsus chesapeaki</name>
    <name type="common">Clam parasite</name>
    <name type="synonym">Perkinsus andrewsi</name>
    <dbReference type="NCBI Taxonomy" id="330153"/>
    <lineage>
        <taxon>Eukaryota</taxon>
        <taxon>Sar</taxon>
        <taxon>Alveolata</taxon>
        <taxon>Perkinsozoa</taxon>
        <taxon>Perkinsea</taxon>
        <taxon>Perkinsida</taxon>
        <taxon>Perkinsidae</taxon>
        <taxon>Perkinsus</taxon>
    </lineage>
</organism>
<name>A0A7J6MZP0_PERCH</name>